<keyword evidence="2" id="KW-0946">Virion</keyword>
<dbReference type="Gene3D" id="1.20.1260.10">
    <property type="match status" value="1"/>
</dbReference>
<name>A0ABT4BSA6_9FIRM</name>
<organism evidence="2 3">
    <name type="scientific">Caproiciproducens galactitolivorans</name>
    <dbReference type="NCBI Taxonomy" id="642589"/>
    <lineage>
        <taxon>Bacteria</taxon>
        <taxon>Bacillati</taxon>
        <taxon>Bacillota</taxon>
        <taxon>Clostridia</taxon>
        <taxon>Eubacteriales</taxon>
        <taxon>Acutalibacteraceae</taxon>
        <taxon>Caproiciproducens</taxon>
    </lineage>
</organism>
<dbReference type="Pfam" id="PF07875">
    <property type="entry name" value="Coat_F"/>
    <property type="match status" value="1"/>
</dbReference>
<reference evidence="2 3" key="1">
    <citation type="submission" date="2022-11" db="EMBL/GenBank/DDBJ databases">
        <authorList>
            <person name="Caiyu Z."/>
        </authorList>
    </citation>
    <scope>NUCLEOTIDE SEQUENCE [LARGE SCALE GENOMIC DNA]</scope>
    <source>
        <strain evidence="2 3">YR-4</strain>
    </source>
</reference>
<evidence type="ECO:0000313" key="3">
    <source>
        <dbReference type="Proteomes" id="UP001082703"/>
    </source>
</evidence>
<dbReference type="RefSeq" id="WP_268057814.1">
    <property type="nucleotide sequence ID" value="NZ_JAPOHA010000005.1"/>
</dbReference>
<dbReference type="InterPro" id="IPR012347">
    <property type="entry name" value="Ferritin-like"/>
</dbReference>
<comment type="caution">
    <text evidence="2">The sequence shown here is derived from an EMBL/GenBank/DDBJ whole genome shotgun (WGS) entry which is preliminary data.</text>
</comment>
<dbReference type="InterPro" id="IPR009078">
    <property type="entry name" value="Ferritin-like_SF"/>
</dbReference>
<dbReference type="EMBL" id="JAPOHA010000005">
    <property type="protein sequence ID" value="MCY1713781.1"/>
    <property type="molecule type" value="Genomic_DNA"/>
</dbReference>
<accession>A0ABT4BSA6</accession>
<feature type="region of interest" description="Disordered" evidence="1">
    <location>
        <begin position="63"/>
        <end position="87"/>
    </location>
</feature>
<protein>
    <submittedName>
        <fullName evidence="2">Spore coat protein</fullName>
    </submittedName>
</protein>
<dbReference type="SUPFAM" id="SSF47240">
    <property type="entry name" value="Ferritin-like"/>
    <property type="match status" value="1"/>
</dbReference>
<proteinExistence type="predicted"/>
<evidence type="ECO:0000313" key="2">
    <source>
        <dbReference type="EMBL" id="MCY1713781.1"/>
    </source>
</evidence>
<sequence>MTLTQKETTLLQDLKSQEQLCIDKYSKYSSDACGSKLKDLFSEIKQTEQQHFTTVNQILGGTVPQVGGGSQANSAQSDYNSQYSEQDKQKDKFLCTDALSTEKHVSSLYNTCIFECKDTNVRNVLNHIQKEEQQHGEKIYNFMSQNGMYS</sequence>
<keyword evidence="2" id="KW-0167">Capsid protein</keyword>
<dbReference type="CDD" id="cd00657">
    <property type="entry name" value="Ferritin_like"/>
    <property type="match status" value="1"/>
</dbReference>
<dbReference type="InterPro" id="IPR012851">
    <property type="entry name" value="Spore_coat_CotF-like"/>
</dbReference>
<evidence type="ECO:0000256" key="1">
    <source>
        <dbReference type="SAM" id="MobiDB-lite"/>
    </source>
</evidence>
<keyword evidence="3" id="KW-1185">Reference proteome</keyword>
<feature type="compositionally biased region" description="Polar residues" evidence="1">
    <location>
        <begin position="71"/>
        <end position="84"/>
    </location>
</feature>
<gene>
    <name evidence="2" type="ORF">OUY18_05895</name>
</gene>
<dbReference type="Proteomes" id="UP001082703">
    <property type="component" value="Unassembled WGS sequence"/>
</dbReference>